<keyword evidence="1" id="KW-0472">Membrane</keyword>
<evidence type="ECO:0000313" key="3">
    <source>
        <dbReference type="EMBL" id="TLP70825.1"/>
    </source>
</evidence>
<feature type="transmembrane region" description="Helical" evidence="1">
    <location>
        <begin position="90"/>
        <end position="112"/>
    </location>
</feature>
<reference evidence="3 4" key="1">
    <citation type="submission" date="2019-05" db="EMBL/GenBank/DDBJ databases">
        <authorList>
            <person name="Moore K."/>
            <person name="O'Neill P."/>
            <person name="Farbos A."/>
            <person name="Studholme D.J."/>
        </authorList>
    </citation>
    <scope>NUCLEOTIDE SEQUENCE [LARGE SCALE GENOMIC DNA]</scope>
    <source>
        <strain evidence="3 4">DSM 9128</strain>
    </source>
</reference>
<dbReference type="RefSeq" id="WP_138215983.1">
    <property type="nucleotide sequence ID" value="NZ_VASG01000007.1"/>
</dbReference>
<feature type="transmembrane region" description="Helical" evidence="1">
    <location>
        <begin position="292"/>
        <end position="311"/>
    </location>
</feature>
<proteinExistence type="predicted"/>
<feature type="transmembrane region" description="Helical" evidence="1">
    <location>
        <begin position="380"/>
        <end position="397"/>
    </location>
</feature>
<dbReference type="EMBL" id="VASG01000007">
    <property type="protein sequence ID" value="TLP70825.1"/>
    <property type="molecule type" value="Genomic_DNA"/>
</dbReference>
<accession>A0A5R8ZY92</accession>
<sequence length="431" mass="49620">MENIQKKERFIGLEWLRFLMGLYVVIYHTLHSYPAEQKFAGLDDLTALGFFATSTFFVLSGFLLCHVYVTDGQLRESPRSFFTKRLSNLYPLHIFSILLTIVVLLVVSGLGIGPDLDQATPRFVIYDTNEAIGRLQPELFHHWMSDRELLFNSILQLTMMQAWNPYYLTFNAPLWSLSTLFFFYLCFPFVAPRLARLQNKWRWLLALWVLYLIPPILVVASEQYGMPWTGLLHRNPLLRLPEFLSGILAYGLFREYKDAGRLPGHGMLVAMGTFVLANFLVADYLYTHGAKYWYFLLHNGLLLPAQLVLVYMSALPRDPQSSLIRHWSPRLGAASLSLFALHVPLFTLFSRTEKLIRAPGDCLADWAFCVESATHQQLSLWLYPLFLLFMVTSCVLVQERCVVPVRKWLVRHLLPTPPAPPAARRRVATES</sequence>
<keyword evidence="1" id="KW-1133">Transmembrane helix</keyword>
<evidence type="ECO:0000259" key="2">
    <source>
        <dbReference type="Pfam" id="PF01757"/>
    </source>
</evidence>
<dbReference type="InterPro" id="IPR002656">
    <property type="entry name" value="Acyl_transf_3_dom"/>
</dbReference>
<protein>
    <submittedName>
        <fullName evidence="3">Acyltransferase</fullName>
    </submittedName>
</protein>
<dbReference type="AlphaFoldDB" id="A0A5R8ZY92"/>
<dbReference type="Proteomes" id="UP000307510">
    <property type="component" value="Unassembled WGS sequence"/>
</dbReference>
<keyword evidence="1" id="KW-0812">Transmembrane</keyword>
<dbReference type="GO" id="GO:0009103">
    <property type="term" value="P:lipopolysaccharide biosynthetic process"/>
    <property type="evidence" value="ECO:0007669"/>
    <property type="project" value="TreeGrafter"/>
</dbReference>
<dbReference type="Pfam" id="PF01757">
    <property type="entry name" value="Acyl_transf_3"/>
    <property type="match status" value="1"/>
</dbReference>
<feature type="transmembrane region" description="Helical" evidence="1">
    <location>
        <begin position="12"/>
        <end position="30"/>
    </location>
</feature>
<feature type="transmembrane region" description="Helical" evidence="1">
    <location>
        <begin position="265"/>
        <end position="286"/>
    </location>
</feature>
<feature type="transmembrane region" description="Helical" evidence="1">
    <location>
        <begin position="172"/>
        <end position="191"/>
    </location>
</feature>
<dbReference type="InterPro" id="IPR050879">
    <property type="entry name" value="Acyltransferase_3"/>
</dbReference>
<evidence type="ECO:0000256" key="1">
    <source>
        <dbReference type="SAM" id="Phobius"/>
    </source>
</evidence>
<gene>
    <name evidence="3" type="ORF">FEA48_23620</name>
</gene>
<organism evidence="3 4">
    <name type="scientific">Pseudomonas nitroreducens</name>
    <dbReference type="NCBI Taxonomy" id="46680"/>
    <lineage>
        <taxon>Bacteria</taxon>
        <taxon>Pseudomonadati</taxon>
        <taxon>Pseudomonadota</taxon>
        <taxon>Gammaproteobacteria</taxon>
        <taxon>Pseudomonadales</taxon>
        <taxon>Pseudomonadaceae</taxon>
        <taxon>Pseudomonas</taxon>
    </lineage>
</organism>
<dbReference type="PANTHER" id="PTHR23028">
    <property type="entry name" value="ACETYLTRANSFERASE"/>
    <property type="match status" value="1"/>
</dbReference>
<dbReference type="PANTHER" id="PTHR23028:SF53">
    <property type="entry name" value="ACYL_TRANSF_3 DOMAIN-CONTAINING PROTEIN"/>
    <property type="match status" value="1"/>
</dbReference>
<dbReference type="GO" id="GO:0016747">
    <property type="term" value="F:acyltransferase activity, transferring groups other than amino-acyl groups"/>
    <property type="evidence" value="ECO:0007669"/>
    <property type="project" value="InterPro"/>
</dbReference>
<keyword evidence="3" id="KW-0012">Acyltransferase</keyword>
<feature type="transmembrane region" description="Helical" evidence="1">
    <location>
        <begin position="50"/>
        <end position="69"/>
    </location>
</feature>
<feature type="transmembrane region" description="Helical" evidence="1">
    <location>
        <begin position="203"/>
        <end position="224"/>
    </location>
</feature>
<evidence type="ECO:0000313" key="4">
    <source>
        <dbReference type="Proteomes" id="UP000307510"/>
    </source>
</evidence>
<dbReference type="GO" id="GO:0016020">
    <property type="term" value="C:membrane"/>
    <property type="evidence" value="ECO:0007669"/>
    <property type="project" value="TreeGrafter"/>
</dbReference>
<feature type="domain" description="Acyltransferase 3" evidence="2">
    <location>
        <begin position="11"/>
        <end position="397"/>
    </location>
</feature>
<keyword evidence="3" id="KW-0808">Transferase</keyword>
<reference evidence="4" key="2">
    <citation type="submission" date="2019-06" db="EMBL/GenBank/DDBJ databases">
        <title>AzeR, a transcriptional regulator that responds to azelaic acid in Pseudomonas nitroreducens.</title>
        <authorList>
            <person name="Bez C."/>
            <person name="Javvadi S.G."/>
            <person name="Bertani I."/>
            <person name="Devescovi G."/>
            <person name="Studholme D.J."/>
            <person name="Geller A."/>
            <person name="Levy A."/>
            <person name="Venturi V."/>
        </authorList>
    </citation>
    <scope>NUCLEOTIDE SEQUENCE [LARGE SCALE GENOMIC DNA]</scope>
    <source>
        <strain evidence="4">DSM 9128</strain>
    </source>
</reference>
<name>A0A5R8ZY92_PSENT</name>
<comment type="caution">
    <text evidence="3">The sequence shown here is derived from an EMBL/GenBank/DDBJ whole genome shotgun (WGS) entry which is preliminary data.</text>
</comment>